<reference evidence="2 3" key="1">
    <citation type="submission" date="2020-08" db="EMBL/GenBank/DDBJ databases">
        <title>Genomic Encyclopedia of Type Strains, Phase IV (KMG-IV): sequencing the most valuable type-strain genomes for metagenomic binning, comparative biology and taxonomic classification.</title>
        <authorList>
            <person name="Goeker M."/>
        </authorList>
    </citation>
    <scope>NUCLEOTIDE SEQUENCE [LARGE SCALE GENOMIC DNA]</scope>
    <source>
        <strain evidence="2 3">DSM 103377</strain>
    </source>
</reference>
<keyword evidence="3" id="KW-1185">Reference proteome</keyword>
<sequence length="156" mass="17720">MAGSLYSLIYRSYARPPWIGDKSLRDIVQEAHAFNSQNDVTGVLIFSDGVFVQVLEGGTATILQLTARIAADRRNERLRVLWHGLVPERQFPDWTMGCFDMTDVQPSDNPVPQAVMRRGGEGPVWTDQMTQKLIAFYSENRVSGLEPMFQQMRRLS</sequence>
<dbReference type="SUPFAM" id="SSF54975">
    <property type="entry name" value="Acylphosphatase/BLUF domain-like"/>
    <property type="match status" value="1"/>
</dbReference>
<dbReference type="PROSITE" id="PS50925">
    <property type="entry name" value="BLUF"/>
    <property type="match status" value="1"/>
</dbReference>
<gene>
    <name evidence="2" type="ORF">FHS89_003122</name>
</gene>
<dbReference type="Proteomes" id="UP000553766">
    <property type="component" value="Unassembled WGS sequence"/>
</dbReference>
<accession>A0A840WPV8</accession>
<dbReference type="RefSeq" id="WP_184013033.1">
    <property type="nucleotide sequence ID" value="NZ_JACIJS010000012.1"/>
</dbReference>
<dbReference type="GO" id="GO:0071949">
    <property type="term" value="F:FAD binding"/>
    <property type="evidence" value="ECO:0007669"/>
    <property type="project" value="InterPro"/>
</dbReference>
<dbReference type="GO" id="GO:0009882">
    <property type="term" value="F:blue light photoreceptor activity"/>
    <property type="evidence" value="ECO:0007669"/>
    <property type="project" value="InterPro"/>
</dbReference>
<dbReference type="Pfam" id="PF04940">
    <property type="entry name" value="BLUF"/>
    <property type="match status" value="1"/>
</dbReference>
<dbReference type="InterPro" id="IPR007024">
    <property type="entry name" value="BLUF_domain"/>
</dbReference>
<comment type="caution">
    <text evidence="2">The sequence shown here is derived from an EMBL/GenBank/DDBJ whole genome shotgun (WGS) entry which is preliminary data.</text>
</comment>
<dbReference type="InterPro" id="IPR036046">
    <property type="entry name" value="Acylphosphatase-like_dom_sf"/>
</dbReference>
<dbReference type="AlphaFoldDB" id="A0A840WPV8"/>
<evidence type="ECO:0000259" key="1">
    <source>
        <dbReference type="PROSITE" id="PS50925"/>
    </source>
</evidence>
<dbReference type="EMBL" id="JACIJS010000012">
    <property type="protein sequence ID" value="MBB5517078.1"/>
    <property type="molecule type" value="Genomic_DNA"/>
</dbReference>
<feature type="domain" description="BLUF" evidence="1">
    <location>
        <begin position="5"/>
        <end position="97"/>
    </location>
</feature>
<proteinExistence type="predicted"/>
<dbReference type="SMART" id="SM01034">
    <property type="entry name" value="BLUF"/>
    <property type="match status" value="1"/>
</dbReference>
<evidence type="ECO:0000313" key="2">
    <source>
        <dbReference type="EMBL" id="MBB5517078.1"/>
    </source>
</evidence>
<name>A0A840WPV8_9RHOB</name>
<dbReference type="Gene3D" id="3.30.70.100">
    <property type="match status" value="1"/>
</dbReference>
<evidence type="ECO:0000313" key="3">
    <source>
        <dbReference type="Proteomes" id="UP000553766"/>
    </source>
</evidence>
<organism evidence="2 3">
    <name type="scientific">Rubricella aquisinus</name>
    <dbReference type="NCBI Taxonomy" id="2028108"/>
    <lineage>
        <taxon>Bacteria</taxon>
        <taxon>Pseudomonadati</taxon>
        <taxon>Pseudomonadota</taxon>
        <taxon>Alphaproteobacteria</taxon>
        <taxon>Rhodobacterales</taxon>
        <taxon>Paracoccaceae</taxon>
        <taxon>Rubricella</taxon>
    </lineage>
</organism>
<protein>
    <recommendedName>
        <fullName evidence="1">BLUF domain-containing protein</fullName>
    </recommendedName>
</protein>